<organism evidence="1 2">
    <name type="scientific">Holdemanella biformis</name>
    <dbReference type="NCBI Taxonomy" id="1735"/>
    <lineage>
        <taxon>Bacteria</taxon>
        <taxon>Bacillati</taxon>
        <taxon>Bacillota</taxon>
        <taxon>Erysipelotrichia</taxon>
        <taxon>Erysipelotrichales</taxon>
        <taxon>Erysipelotrichaceae</taxon>
        <taxon>Holdemanella</taxon>
    </lineage>
</organism>
<reference evidence="1 2" key="1">
    <citation type="submission" date="2018-08" db="EMBL/GenBank/DDBJ databases">
        <title>A genome reference for cultivated species of the human gut microbiota.</title>
        <authorList>
            <person name="Zou Y."/>
            <person name="Xue W."/>
            <person name="Luo G."/>
        </authorList>
    </citation>
    <scope>NUCLEOTIDE SEQUENCE [LARGE SCALE GENOMIC DNA]</scope>
    <source>
        <strain evidence="1 2">AF10-31</strain>
    </source>
</reference>
<name>A0A413CQQ0_9FIRM</name>
<dbReference type="GO" id="GO:0016740">
    <property type="term" value="F:transferase activity"/>
    <property type="evidence" value="ECO:0007669"/>
    <property type="project" value="UniProtKB-KW"/>
</dbReference>
<sequence>MCLIVKEVSEVLNGLKYYLDNITNWNKCMIYSYELGKEYNTASLIRKWKGVMKQVEQD</sequence>
<keyword evidence="1" id="KW-0808">Transferase</keyword>
<dbReference type="Pfam" id="PF16993">
    <property type="entry name" value="Asp1"/>
    <property type="match status" value="1"/>
</dbReference>
<protein>
    <submittedName>
        <fullName evidence="1">Accessory Sec system glycosyltransferase Asp1</fullName>
    </submittedName>
</protein>
<comment type="caution">
    <text evidence="1">The sequence shown here is derived from an EMBL/GenBank/DDBJ whole genome shotgun (WGS) entry which is preliminary data.</text>
</comment>
<accession>A0A413CQQ0</accession>
<dbReference type="EMBL" id="QSAT01000048">
    <property type="protein sequence ID" value="RGW72266.1"/>
    <property type="molecule type" value="Genomic_DNA"/>
</dbReference>
<dbReference type="GO" id="GO:0015031">
    <property type="term" value="P:protein transport"/>
    <property type="evidence" value="ECO:0007669"/>
    <property type="project" value="InterPro"/>
</dbReference>
<evidence type="ECO:0000313" key="1">
    <source>
        <dbReference type="EMBL" id="RGW72266.1"/>
    </source>
</evidence>
<proteinExistence type="predicted"/>
<gene>
    <name evidence="1" type="ORF">DWV56_11205</name>
</gene>
<dbReference type="InterPro" id="IPR022372">
    <property type="entry name" value="Accessory_SS_Asp1"/>
</dbReference>
<dbReference type="Proteomes" id="UP000284651">
    <property type="component" value="Unassembled WGS sequence"/>
</dbReference>
<evidence type="ECO:0000313" key="2">
    <source>
        <dbReference type="Proteomes" id="UP000284651"/>
    </source>
</evidence>
<dbReference type="AlphaFoldDB" id="A0A413CQQ0"/>
<dbReference type="RefSeq" id="WP_118357810.1">
    <property type="nucleotide sequence ID" value="NZ_QSAT01000048.1"/>
</dbReference>